<protein>
    <submittedName>
        <fullName evidence="1">Uncharacterized protein</fullName>
    </submittedName>
</protein>
<proteinExistence type="predicted"/>
<gene>
    <name evidence="1" type="ORF">GCM10011333_12340</name>
</gene>
<dbReference type="Proteomes" id="UP000616114">
    <property type="component" value="Unassembled WGS sequence"/>
</dbReference>
<keyword evidence="2" id="KW-1185">Reference proteome</keyword>
<comment type="caution">
    <text evidence="1">The sequence shown here is derived from an EMBL/GenBank/DDBJ whole genome shotgun (WGS) entry which is preliminary data.</text>
</comment>
<reference evidence="1" key="1">
    <citation type="journal article" date="2014" name="Int. J. Syst. Evol. Microbiol.">
        <title>Complete genome sequence of Corynebacterium casei LMG S-19264T (=DSM 44701T), isolated from a smear-ripened cheese.</title>
        <authorList>
            <consortium name="US DOE Joint Genome Institute (JGI-PGF)"/>
            <person name="Walter F."/>
            <person name="Albersmeier A."/>
            <person name="Kalinowski J."/>
            <person name="Ruckert C."/>
        </authorList>
    </citation>
    <scope>NUCLEOTIDE SEQUENCE</scope>
    <source>
        <strain evidence="1">CGMCC 1.12785</strain>
    </source>
</reference>
<evidence type="ECO:0000313" key="2">
    <source>
        <dbReference type="Proteomes" id="UP000616114"/>
    </source>
</evidence>
<sequence>MVAVAKRVTDVDVEPPNPLEDDPVAELRLTVGGEKIRVLLDESTARDLVNQLEDRALDVWADINFERRLAWQR</sequence>
<reference evidence="1" key="2">
    <citation type="submission" date="2020-09" db="EMBL/GenBank/DDBJ databases">
        <authorList>
            <person name="Sun Q."/>
            <person name="Zhou Y."/>
        </authorList>
    </citation>
    <scope>NUCLEOTIDE SEQUENCE</scope>
    <source>
        <strain evidence="1">CGMCC 1.12785</strain>
    </source>
</reference>
<organism evidence="1 2">
    <name type="scientific">Sediminivirga luteola</name>
    <dbReference type="NCBI Taxonomy" id="1774748"/>
    <lineage>
        <taxon>Bacteria</taxon>
        <taxon>Bacillati</taxon>
        <taxon>Actinomycetota</taxon>
        <taxon>Actinomycetes</taxon>
        <taxon>Micrococcales</taxon>
        <taxon>Brevibacteriaceae</taxon>
        <taxon>Sediminivirga</taxon>
    </lineage>
</organism>
<accession>A0A8J2XEY8</accession>
<name>A0A8J2XEY8_9MICO</name>
<evidence type="ECO:0000313" key="1">
    <source>
        <dbReference type="EMBL" id="GGA11028.1"/>
    </source>
</evidence>
<dbReference type="AlphaFoldDB" id="A0A8J2XEY8"/>
<dbReference type="EMBL" id="BMFY01000004">
    <property type="protein sequence ID" value="GGA11028.1"/>
    <property type="molecule type" value="Genomic_DNA"/>
</dbReference>